<gene>
    <name evidence="1" type="ORF">V1I91_06435</name>
</gene>
<proteinExistence type="predicted"/>
<protein>
    <submittedName>
        <fullName evidence="1">Ester cyclase</fullName>
    </submittedName>
</protein>
<evidence type="ECO:0000313" key="1">
    <source>
        <dbReference type="EMBL" id="MEE1975698.1"/>
    </source>
</evidence>
<dbReference type="SUPFAM" id="SSF54427">
    <property type="entry name" value="NTF2-like"/>
    <property type="match status" value="2"/>
</dbReference>
<dbReference type="InterPro" id="IPR032710">
    <property type="entry name" value="NTF2-like_dom_sf"/>
</dbReference>
<keyword evidence="2" id="KW-1185">Reference proteome</keyword>
<comment type="caution">
    <text evidence="1">The sequence shown here is derived from an EMBL/GenBank/DDBJ whole genome shotgun (WGS) entry which is preliminary data.</text>
</comment>
<organism evidence="1 2">
    <name type="scientific">Maribacter cobaltidurans</name>
    <dbReference type="NCBI Taxonomy" id="1178778"/>
    <lineage>
        <taxon>Bacteria</taxon>
        <taxon>Pseudomonadati</taxon>
        <taxon>Bacteroidota</taxon>
        <taxon>Flavobacteriia</taxon>
        <taxon>Flavobacteriales</taxon>
        <taxon>Flavobacteriaceae</taxon>
        <taxon>Maribacter</taxon>
    </lineage>
</organism>
<accession>A0ABU7IRU7</accession>
<dbReference type="Proteomes" id="UP001356308">
    <property type="component" value="Unassembled WGS sequence"/>
</dbReference>
<reference evidence="1 2" key="1">
    <citation type="submission" date="2024-01" db="EMBL/GenBank/DDBJ databases">
        <title>Maribacter spp. originated from different algae showed divergent polysaccharides utilization ability.</title>
        <authorList>
            <person name="Wang H."/>
            <person name="Wu Y."/>
        </authorList>
    </citation>
    <scope>NUCLEOTIDE SEQUENCE [LARGE SCALE GENOMIC DNA]</scope>
    <source>
        <strain evidence="1 2">PR1</strain>
    </source>
</reference>
<dbReference type="PROSITE" id="PS51257">
    <property type="entry name" value="PROKAR_LIPOPROTEIN"/>
    <property type="match status" value="1"/>
</dbReference>
<name>A0ABU7IRU7_9FLAO</name>
<sequence length="318" mass="36125">MAAIKENLVMNKKLRYVILSFITIGTFVLSCNQEKNNCEVSEIVPTETTGTEHNPDEEKIKTTINELLFNAGNYNLLALDSMMSDKAMLGISILKDGTWSNSEIAIKDFFESVEKMERSPYCEIPNDYDIIITEGQLALARADCILYRWGIPQTREINHFTFIKENGNWKILNISWTKEEISKEKKKYDLKIFARGYAQAWCSQKPNFVSSFFSEDGVLQINDGSSAKGTEAITNVAKGFMETFPDMVVSLDSLTTKSDKTRFYWTLTGTNNGTKGTGNKVKISGIEEWTLNKDGLIQESKGYFDNKEYERQLKFGIN</sequence>
<dbReference type="EMBL" id="JAZDDG010000003">
    <property type="protein sequence ID" value="MEE1975698.1"/>
    <property type="molecule type" value="Genomic_DNA"/>
</dbReference>
<evidence type="ECO:0000313" key="2">
    <source>
        <dbReference type="Proteomes" id="UP001356308"/>
    </source>
</evidence>
<dbReference type="InterPro" id="IPR009959">
    <property type="entry name" value="Cyclase_SnoaL-like"/>
</dbReference>
<dbReference type="RefSeq" id="WP_272650522.1">
    <property type="nucleotide sequence ID" value="NZ_JAZDDG010000003.1"/>
</dbReference>
<dbReference type="Pfam" id="PF07366">
    <property type="entry name" value="SnoaL"/>
    <property type="match status" value="1"/>
</dbReference>
<dbReference type="Gene3D" id="3.10.450.50">
    <property type="match status" value="2"/>
</dbReference>